<dbReference type="SUPFAM" id="SSF69318">
    <property type="entry name" value="Integrin alpha N-terminal domain"/>
    <property type="match status" value="1"/>
</dbReference>
<dbReference type="InterPro" id="IPR013517">
    <property type="entry name" value="FG-GAP"/>
</dbReference>
<dbReference type="PANTHER" id="PTHR16026">
    <property type="entry name" value="CARTILAGE ACIDIC PROTEIN 1"/>
    <property type="match status" value="1"/>
</dbReference>
<dbReference type="Pfam" id="PF13517">
    <property type="entry name" value="FG-GAP_3"/>
    <property type="match status" value="3"/>
</dbReference>
<dbReference type="PANTHER" id="PTHR16026:SF0">
    <property type="entry name" value="CARTILAGE ACIDIC PROTEIN 1"/>
    <property type="match status" value="1"/>
</dbReference>
<accession>A0A286RGK3</accession>
<keyword evidence="1" id="KW-0732">Signal</keyword>
<gene>
    <name evidence="3" type="ORF">THTE_2492</name>
</gene>
<evidence type="ECO:0000313" key="3">
    <source>
        <dbReference type="EMBL" id="ASV75094.1"/>
    </source>
</evidence>
<keyword evidence="4" id="KW-1185">Reference proteome</keyword>
<dbReference type="Proteomes" id="UP000215086">
    <property type="component" value="Chromosome"/>
</dbReference>
<dbReference type="InterPro" id="IPR028994">
    <property type="entry name" value="Integrin_alpha_N"/>
</dbReference>
<dbReference type="Pfam" id="PF07593">
    <property type="entry name" value="UnbV_ASPIC"/>
    <property type="match status" value="1"/>
</dbReference>
<organism evidence="3 4">
    <name type="scientific">Thermogutta terrifontis</name>
    <dbReference type="NCBI Taxonomy" id="1331910"/>
    <lineage>
        <taxon>Bacteria</taxon>
        <taxon>Pseudomonadati</taxon>
        <taxon>Planctomycetota</taxon>
        <taxon>Planctomycetia</taxon>
        <taxon>Pirellulales</taxon>
        <taxon>Thermoguttaceae</taxon>
        <taxon>Thermogutta</taxon>
    </lineage>
</organism>
<dbReference type="InterPro" id="IPR027039">
    <property type="entry name" value="Crtac1"/>
</dbReference>
<dbReference type="AlphaFoldDB" id="A0A286RGK3"/>
<evidence type="ECO:0000256" key="1">
    <source>
        <dbReference type="ARBA" id="ARBA00022729"/>
    </source>
</evidence>
<feature type="domain" description="ASPIC/UnbV" evidence="2">
    <location>
        <begin position="460"/>
        <end position="526"/>
    </location>
</feature>
<name>A0A286RGK3_9BACT</name>
<dbReference type="KEGG" id="ttf:THTE_2492"/>
<evidence type="ECO:0000313" key="4">
    <source>
        <dbReference type="Proteomes" id="UP000215086"/>
    </source>
</evidence>
<reference evidence="3 4" key="1">
    <citation type="journal article" name="Front. Microbiol.">
        <title>Sugar Metabolism of the First Thermophilic Planctomycete Thermogutta terrifontis: Comparative Genomic and Transcriptomic Approaches.</title>
        <authorList>
            <person name="Elcheninov A.G."/>
            <person name="Menzel P."/>
            <person name="Gudbergsdottir S.R."/>
            <person name="Slesarev A.I."/>
            <person name="Kadnikov V.V."/>
            <person name="Krogh A."/>
            <person name="Bonch-Osmolovskaya E.A."/>
            <person name="Peng X."/>
            <person name="Kublanov I.V."/>
        </authorList>
    </citation>
    <scope>NUCLEOTIDE SEQUENCE [LARGE SCALE GENOMIC DNA]</scope>
    <source>
        <strain evidence="3 4">R1</strain>
    </source>
</reference>
<dbReference type="InterPro" id="IPR011519">
    <property type="entry name" value="UnbV_ASPIC"/>
</dbReference>
<evidence type="ECO:0000259" key="2">
    <source>
        <dbReference type="Pfam" id="PF07593"/>
    </source>
</evidence>
<dbReference type="EMBL" id="CP018477">
    <property type="protein sequence ID" value="ASV75094.1"/>
    <property type="molecule type" value="Genomic_DNA"/>
</dbReference>
<dbReference type="Gene3D" id="2.130.10.130">
    <property type="entry name" value="Integrin alpha, N-terminal"/>
    <property type="match status" value="2"/>
</dbReference>
<protein>
    <submittedName>
        <fullName evidence="3">ASPIC/UnbV domain protein</fullName>
    </submittedName>
</protein>
<proteinExistence type="predicted"/>
<sequence length="532" mass="58744">MSLYWTTLSVPSLAQSLPTFTDVTREAGITFKHSFGDEELSNIVEGTGSGALFFDYNNDGLMDIYFVNGAWTPGVSSNRGRHLRGQLRNALYRNNGDGTFTDVTDQAGVGDTHFGSGCSAADYDNDGFVDLYVLNYGPNVLYHNNGDGTFTDVSRQSGLDDPRWSLSAPWFDYNGDGLLDVYVCNYLQYDLGAFRAFYKADGYPGPLSYEGQPDCLYRNNGDGTFTDVTKEAGVWNPEGRGMSATVADVNNDGLLDIYVTNDAMANDFFLNLGGGKFSNEALPRGLAFGEAGQGVSSMGPDFGDIDHDGLLDLFIPDMDYSCLLINFGEYFEDWTARSRIAAVCGQYTGWGSVIFDYDNDGWLDIFVANGDAHHEYPEEDVLLRNVGNRQFVDVSHQSGAYFHEKHVGRAVACGDFDNDGDLDLLIINLNDRPVLLRNDGGNRKNWLMVWPKRSNGKTDAIGARVTVRAGSLIQFRDAIPTRGYLSQMDPRVHFGSGDNTVADWVEIRWPNGKKTRLENVKANQVLKVVEPD</sequence>